<feature type="transmembrane region" description="Helical" evidence="1">
    <location>
        <begin position="138"/>
        <end position="158"/>
    </location>
</feature>
<dbReference type="AlphaFoldDB" id="A0A6G4QUH9"/>
<evidence type="ECO:0000256" key="1">
    <source>
        <dbReference type="SAM" id="Phobius"/>
    </source>
</evidence>
<feature type="transmembrane region" description="Helical" evidence="1">
    <location>
        <begin position="108"/>
        <end position="126"/>
    </location>
</feature>
<protein>
    <submittedName>
        <fullName evidence="2">DUF599 family protein</fullName>
    </submittedName>
</protein>
<accession>A0A6G4QUH9</accession>
<evidence type="ECO:0000313" key="2">
    <source>
        <dbReference type="EMBL" id="NGM49097.1"/>
    </source>
</evidence>
<dbReference type="InterPro" id="IPR006747">
    <property type="entry name" value="DUF599"/>
</dbReference>
<organism evidence="2">
    <name type="scientific">Caulobacter sp. 602-2</name>
    <dbReference type="NCBI Taxonomy" id="2710887"/>
    <lineage>
        <taxon>Bacteria</taxon>
        <taxon>Pseudomonadati</taxon>
        <taxon>Pseudomonadota</taxon>
        <taxon>Alphaproteobacteria</taxon>
        <taxon>Caulobacterales</taxon>
        <taxon>Caulobacteraceae</taxon>
        <taxon>Caulobacter</taxon>
    </lineage>
</organism>
<gene>
    <name evidence="2" type="ORF">G5B46_05705</name>
</gene>
<dbReference type="Pfam" id="PF04654">
    <property type="entry name" value="DUF599"/>
    <property type="match status" value="1"/>
</dbReference>
<reference evidence="2" key="1">
    <citation type="submission" date="2020-02" db="EMBL/GenBank/DDBJ databases">
        <authorList>
            <person name="Gao J."/>
            <person name="Sun J."/>
        </authorList>
    </citation>
    <scope>NUCLEOTIDE SEQUENCE</scope>
    <source>
        <strain evidence="2">602-2</strain>
    </source>
</reference>
<feature type="transmembrane region" description="Helical" evidence="1">
    <location>
        <begin position="68"/>
        <end position="88"/>
    </location>
</feature>
<dbReference type="RefSeq" id="WP_165256911.1">
    <property type="nucleotide sequence ID" value="NZ_JAAKGT010000002.1"/>
</dbReference>
<keyword evidence="1" id="KW-1133">Transmembrane helix</keyword>
<feature type="transmembrane region" description="Helical" evidence="1">
    <location>
        <begin position="178"/>
        <end position="208"/>
    </location>
</feature>
<sequence length="249" mass="27206">MPILDILALGLFVFAWLFYEPLLRRLGQGKNLINTDMTVIRRRWMTEMAVREVALLDGQLLGHAINSASFFASSNLILIAAAAGVLFGGDTALKSVEGLQVLEKTAPWMFQVKLGLVLLTLARGLLDFIWALRQMNYCLAAIGATPVWSPPAVLAEYAEAAGGILNPALSAFNAGVRGYYFALAAAAWLLGPYAFLAASLGALVLLVWRQRRSRASVAVRKVRQILERQPVVHGPHMRNGAQEPPEDRI</sequence>
<name>A0A6G4QUH9_9CAUL</name>
<keyword evidence="1" id="KW-0812">Transmembrane</keyword>
<keyword evidence="1" id="KW-0472">Membrane</keyword>
<feature type="transmembrane region" description="Helical" evidence="1">
    <location>
        <begin position="6"/>
        <end position="23"/>
    </location>
</feature>
<dbReference type="EMBL" id="JAAKGT010000002">
    <property type="protein sequence ID" value="NGM49097.1"/>
    <property type="molecule type" value="Genomic_DNA"/>
</dbReference>
<proteinExistence type="predicted"/>
<comment type="caution">
    <text evidence="2">The sequence shown here is derived from an EMBL/GenBank/DDBJ whole genome shotgun (WGS) entry which is preliminary data.</text>
</comment>